<dbReference type="InterPro" id="IPR045853">
    <property type="entry name" value="Pep_chain_release_fac_I_sf"/>
</dbReference>
<dbReference type="EMBL" id="JANSUY010000002">
    <property type="protein sequence ID" value="MCR9014502.1"/>
    <property type="molecule type" value="Genomic_DNA"/>
</dbReference>
<dbReference type="InterPro" id="IPR000352">
    <property type="entry name" value="Pep_chain_release_fac_I"/>
</dbReference>
<evidence type="ECO:0000259" key="8">
    <source>
        <dbReference type="SMART" id="SM00937"/>
    </source>
</evidence>
<dbReference type="Pfam" id="PF03462">
    <property type="entry name" value="PCRF"/>
    <property type="match status" value="1"/>
</dbReference>
<feature type="modified residue" description="N5-methylglutamine" evidence="5">
    <location>
        <position position="233"/>
    </location>
</feature>
<dbReference type="InterPro" id="IPR005139">
    <property type="entry name" value="PCRF"/>
</dbReference>
<evidence type="ECO:0000256" key="7">
    <source>
        <dbReference type="SAM" id="Coils"/>
    </source>
</evidence>
<dbReference type="InterPro" id="IPR004373">
    <property type="entry name" value="RF-1"/>
</dbReference>
<comment type="PTM">
    <text evidence="5">Methylated by PrmC. Methylation increases the termination efficiency of RF1.</text>
</comment>
<dbReference type="Proteomes" id="UP001142175">
    <property type="component" value="Unassembled WGS sequence"/>
</dbReference>
<comment type="similarity">
    <text evidence="2 5">Belongs to the prokaryotic/mitochondrial release factor family.</text>
</comment>
<dbReference type="InterPro" id="IPR050057">
    <property type="entry name" value="Prokaryotic/Mito_RF"/>
</dbReference>
<keyword evidence="10" id="KW-1185">Reference proteome</keyword>
<keyword evidence="4 5" id="KW-0648">Protein biosynthesis</keyword>
<evidence type="ECO:0000256" key="5">
    <source>
        <dbReference type="HAMAP-Rule" id="MF_00093"/>
    </source>
</evidence>
<dbReference type="Gene3D" id="6.10.140.1950">
    <property type="match status" value="1"/>
</dbReference>
<evidence type="ECO:0000256" key="3">
    <source>
        <dbReference type="ARBA" id="ARBA00022481"/>
    </source>
</evidence>
<dbReference type="AlphaFoldDB" id="A0A9X2P6P7"/>
<proteinExistence type="inferred from homology"/>
<dbReference type="FunFam" id="3.30.160.20:FF:000004">
    <property type="entry name" value="Peptide chain release factor 1"/>
    <property type="match status" value="1"/>
</dbReference>
<evidence type="ECO:0000256" key="2">
    <source>
        <dbReference type="ARBA" id="ARBA00010835"/>
    </source>
</evidence>
<gene>
    <name evidence="5 9" type="primary">prfA</name>
    <name evidence="9" type="ORF">NU887_05605</name>
</gene>
<accession>A0A9X2P6P7</accession>
<dbReference type="RefSeq" id="WP_258422378.1">
    <property type="nucleotide sequence ID" value="NZ_JANSUY010000002.1"/>
</dbReference>
<evidence type="ECO:0000256" key="6">
    <source>
        <dbReference type="NCBIfam" id="TIGR00019"/>
    </source>
</evidence>
<keyword evidence="5" id="KW-0963">Cytoplasm</keyword>
<dbReference type="Gene3D" id="3.30.70.1660">
    <property type="match status" value="1"/>
</dbReference>
<dbReference type="GO" id="GO:0016149">
    <property type="term" value="F:translation release factor activity, codon specific"/>
    <property type="evidence" value="ECO:0007669"/>
    <property type="project" value="UniProtKB-UniRule"/>
</dbReference>
<dbReference type="SUPFAM" id="SSF75620">
    <property type="entry name" value="Release factor"/>
    <property type="match status" value="1"/>
</dbReference>
<comment type="caution">
    <text evidence="9">The sequence shown here is derived from an EMBL/GenBank/DDBJ whole genome shotgun (WGS) entry which is preliminary data.</text>
</comment>
<protein>
    <recommendedName>
        <fullName evidence="5 6">Peptide chain release factor 1</fullName>
        <shortName evidence="5">RF-1</shortName>
    </recommendedName>
</protein>
<sequence length="358" mass="40806">MLDKLQALKDRFIEVGQLIIQPDSMSDMSKYTKLNKEYRDLEKVVNLYDEYKLVKENITSTKEILEKEKDPDFREMAKAELDELKQREEELEESLRQQLIPKDPNDSKDCILEIRGGTGGDEAAIFAGDLFRMYQRFCEKKGWKLTVLDLTFGSSGGYKEIISTITGEDVYGMMKYESGVHRVQRVPATETQGRVHTSAATVAVLPEMDEVEVNINMNEIRKDTYCSSGPGGQSVNTTYSAVRLTHIPSGLVVTCQDEKSQIKNFEKALKVLRSRLYEIELDKHNEAVGAQRRTMVGSGDRSDKIRTYNYPQSRVTDHRINKTVYNLPDVMEGNIEDFISALRLSENLERMNASGLED</sequence>
<dbReference type="NCBIfam" id="NF001859">
    <property type="entry name" value="PRK00591.1"/>
    <property type="match status" value="1"/>
</dbReference>
<name>A0A9X2P6P7_9BACT</name>
<dbReference type="Gene3D" id="3.30.160.20">
    <property type="match status" value="1"/>
</dbReference>
<evidence type="ECO:0000256" key="4">
    <source>
        <dbReference type="ARBA" id="ARBA00022917"/>
    </source>
</evidence>
<organism evidence="9 10">
    <name type="scientific">Aquiflexum gelatinilyticum</name>
    <dbReference type="NCBI Taxonomy" id="2961943"/>
    <lineage>
        <taxon>Bacteria</taxon>
        <taxon>Pseudomonadati</taxon>
        <taxon>Bacteroidota</taxon>
        <taxon>Cytophagia</taxon>
        <taxon>Cytophagales</taxon>
        <taxon>Cyclobacteriaceae</taxon>
        <taxon>Aquiflexum</taxon>
    </lineage>
</organism>
<feature type="coiled-coil region" evidence="7">
    <location>
        <begin position="48"/>
        <end position="98"/>
    </location>
</feature>
<evidence type="ECO:0000313" key="9">
    <source>
        <dbReference type="EMBL" id="MCR9014502.1"/>
    </source>
</evidence>
<dbReference type="SMART" id="SM00937">
    <property type="entry name" value="PCRF"/>
    <property type="match status" value="1"/>
</dbReference>
<evidence type="ECO:0000313" key="10">
    <source>
        <dbReference type="Proteomes" id="UP001142175"/>
    </source>
</evidence>
<comment type="function">
    <text evidence="1 5">Peptide chain release factor 1 directs the termination of translation in response to the peptide chain termination codons UAG and UAA.</text>
</comment>
<comment type="subcellular location">
    <subcellularLocation>
        <location evidence="5">Cytoplasm</location>
    </subcellularLocation>
</comment>
<dbReference type="NCBIfam" id="TIGR00019">
    <property type="entry name" value="prfA"/>
    <property type="match status" value="1"/>
</dbReference>
<dbReference type="HAMAP" id="MF_00093">
    <property type="entry name" value="Rel_fac_1"/>
    <property type="match status" value="1"/>
</dbReference>
<feature type="domain" description="Peptide chain release factor" evidence="8">
    <location>
        <begin position="63"/>
        <end position="177"/>
    </location>
</feature>
<dbReference type="GO" id="GO:0005737">
    <property type="term" value="C:cytoplasm"/>
    <property type="evidence" value="ECO:0007669"/>
    <property type="project" value="UniProtKB-SubCell"/>
</dbReference>
<dbReference type="PANTHER" id="PTHR43804">
    <property type="entry name" value="LD18447P"/>
    <property type="match status" value="1"/>
</dbReference>
<dbReference type="Pfam" id="PF00472">
    <property type="entry name" value="RF-1"/>
    <property type="match status" value="1"/>
</dbReference>
<dbReference type="PANTHER" id="PTHR43804:SF7">
    <property type="entry name" value="LD18447P"/>
    <property type="match status" value="1"/>
</dbReference>
<evidence type="ECO:0000256" key="1">
    <source>
        <dbReference type="ARBA" id="ARBA00002986"/>
    </source>
</evidence>
<keyword evidence="3 5" id="KW-0488">Methylation</keyword>
<dbReference type="FunFam" id="3.30.70.1660:FF:000002">
    <property type="entry name" value="Peptide chain release factor 1"/>
    <property type="match status" value="1"/>
</dbReference>
<keyword evidence="7" id="KW-0175">Coiled coil</keyword>
<reference evidence="9" key="1">
    <citation type="submission" date="2022-08" db="EMBL/GenBank/DDBJ databases">
        <authorList>
            <person name="Zhang D."/>
        </authorList>
    </citation>
    <scope>NUCLEOTIDE SEQUENCE</scope>
    <source>
        <strain evidence="9">XJ19-11</strain>
    </source>
</reference>